<comment type="caution">
    <text evidence="3">The sequence shown here is derived from an EMBL/GenBank/DDBJ whole genome shotgun (WGS) entry which is preliminary data.</text>
</comment>
<feature type="domain" description="Outer membrane protein beta-barrel" evidence="2">
    <location>
        <begin position="18"/>
        <end position="200"/>
    </location>
</feature>
<dbReference type="AlphaFoldDB" id="A0AAE3R5I1"/>
<proteinExistence type="predicted"/>
<dbReference type="Pfam" id="PF13568">
    <property type="entry name" value="OMP_b-brl_2"/>
    <property type="match status" value="1"/>
</dbReference>
<dbReference type="Proteomes" id="UP001232063">
    <property type="component" value="Unassembled WGS sequence"/>
</dbReference>
<dbReference type="SUPFAM" id="SSF56925">
    <property type="entry name" value="OMPA-like"/>
    <property type="match status" value="1"/>
</dbReference>
<feature type="signal peptide" evidence="1">
    <location>
        <begin position="1"/>
        <end position="20"/>
    </location>
</feature>
<feature type="chain" id="PRO_5042190250" evidence="1">
    <location>
        <begin position="21"/>
        <end position="233"/>
    </location>
</feature>
<accession>A0AAE3R5I1</accession>
<evidence type="ECO:0000313" key="4">
    <source>
        <dbReference type="Proteomes" id="UP001232063"/>
    </source>
</evidence>
<gene>
    <name evidence="3" type="ORF">QNI22_13995</name>
</gene>
<organism evidence="3 4">
    <name type="scientific">Xanthocytophaga agilis</name>
    <dbReference type="NCBI Taxonomy" id="3048010"/>
    <lineage>
        <taxon>Bacteria</taxon>
        <taxon>Pseudomonadati</taxon>
        <taxon>Bacteroidota</taxon>
        <taxon>Cytophagia</taxon>
        <taxon>Cytophagales</taxon>
        <taxon>Rhodocytophagaceae</taxon>
        <taxon>Xanthocytophaga</taxon>
    </lineage>
</organism>
<evidence type="ECO:0000313" key="3">
    <source>
        <dbReference type="EMBL" id="MDJ1501774.1"/>
    </source>
</evidence>
<dbReference type="InterPro" id="IPR025665">
    <property type="entry name" value="Beta-barrel_OMP_2"/>
</dbReference>
<dbReference type="InterPro" id="IPR011250">
    <property type="entry name" value="OMP/PagP_B-barrel"/>
</dbReference>
<keyword evidence="1" id="KW-0732">Signal</keyword>
<reference evidence="3" key="1">
    <citation type="submission" date="2023-05" db="EMBL/GenBank/DDBJ databases">
        <authorList>
            <person name="Zhang X."/>
        </authorList>
    </citation>
    <scope>NUCLEOTIDE SEQUENCE</scope>
    <source>
        <strain evidence="3">BD1B2-1</strain>
    </source>
</reference>
<evidence type="ECO:0000256" key="1">
    <source>
        <dbReference type="SAM" id="SignalP"/>
    </source>
</evidence>
<evidence type="ECO:0000259" key="2">
    <source>
        <dbReference type="Pfam" id="PF13568"/>
    </source>
</evidence>
<name>A0AAE3R5I1_9BACT</name>
<dbReference type="EMBL" id="JASJOU010000004">
    <property type="protein sequence ID" value="MDJ1501774.1"/>
    <property type="molecule type" value="Genomic_DNA"/>
</dbReference>
<dbReference type="RefSeq" id="WP_314511410.1">
    <property type="nucleotide sequence ID" value="NZ_JASJOU010000004.1"/>
</dbReference>
<sequence>MKKVFLSIAAVAAMVFTAQAQFKITPKIGYTVSKMSISDLIKDDESDIAFTSGFSAGAAFELGIGDIFSIQPEILYTQKGFKEKYDDGNIDYHINHLEVPILLKETFGEEDNLQFFGYVGPYLGYALGGKLKDKENGMSSTSKIKFKDEPENYSGGDIYISKNEVNRLDIGAYVGAGVSLPVGPGAFSLEARYGYGFTNFRKDPDNSASRKDLKSQNRTIGVFLGYSISLRGN</sequence>
<protein>
    <submittedName>
        <fullName evidence="3">Porin family protein</fullName>
    </submittedName>
</protein>
<keyword evidence="4" id="KW-1185">Reference proteome</keyword>